<dbReference type="AlphaFoldDB" id="A0AAV0KF00"/>
<dbReference type="Proteomes" id="UP001154282">
    <property type="component" value="Unassembled WGS sequence"/>
</dbReference>
<accession>A0AAV0KF00</accession>
<keyword evidence="2" id="KW-1185">Reference proteome</keyword>
<dbReference type="EMBL" id="CAMGYJ010000005">
    <property type="protein sequence ID" value="CAI0420972.1"/>
    <property type="molecule type" value="Genomic_DNA"/>
</dbReference>
<evidence type="ECO:0000313" key="2">
    <source>
        <dbReference type="Proteomes" id="UP001154282"/>
    </source>
</evidence>
<gene>
    <name evidence="1" type="ORF">LITE_LOCUS18574</name>
</gene>
<reference evidence="1" key="1">
    <citation type="submission" date="2022-08" db="EMBL/GenBank/DDBJ databases">
        <authorList>
            <person name="Gutierrez-Valencia J."/>
        </authorList>
    </citation>
    <scope>NUCLEOTIDE SEQUENCE</scope>
</reference>
<sequence>MDSVAERTDDEFVSKIQGRGGATLLAEAGAEEHSAAAGGRRRISFTSWSRLGLYDVDFRWGKLVWVG</sequence>
<comment type="caution">
    <text evidence="1">The sequence shown here is derived from an EMBL/GenBank/DDBJ whole genome shotgun (WGS) entry which is preliminary data.</text>
</comment>
<evidence type="ECO:0000313" key="1">
    <source>
        <dbReference type="EMBL" id="CAI0420972.1"/>
    </source>
</evidence>
<proteinExistence type="predicted"/>
<dbReference type="Gene3D" id="3.30.559.10">
    <property type="entry name" value="Chloramphenicol acetyltransferase-like domain"/>
    <property type="match status" value="1"/>
</dbReference>
<name>A0AAV0KF00_9ROSI</name>
<dbReference type="InterPro" id="IPR023213">
    <property type="entry name" value="CAT-like_dom_sf"/>
</dbReference>
<protein>
    <submittedName>
        <fullName evidence="1">Uncharacterized protein</fullName>
    </submittedName>
</protein>
<organism evidence="1 2">
    <name type="scientific">Linum tenue</name>
    <dbReference type="NCBI Taxonomy" id="586396"/>
    <lineage>
        <taxon>Eukaryota</taxon>
        <taxon>Viridiplantae</taxon>
        <taxon>Streptophyta</taxon>
        <taxon>Embryophyta</taxon>
        <taxon>Tracheophyta</taxon>
        <taxon>Spermatophyta</taxon>
        <taxon>Magnoliopsida</taxon>
        <taxon>eudicotyledons</taxon>
        <taxon>Gunneridae</taxon>
        <taxon>Pentapetalae</taxon>
        <taxon>rosids</taxon>
        <taxon>fabids</taxon>
        <taxon>Malpighiales</taxon>
        <taxon>Linaceae</taxon>
        <taxon>Linum</taxon>
    </lineage>
</organism>